<gene>
    <name evidence="4" type="ORF">BaRGS_00037575</name>
    <name evidence="3" type="ORF">BaRGS_00039353</name>
</gene>
<keyword evidence="2" id="KW-0472">Membrane</keyword>
<evidence type="ECO:0000256" key="1">
    <source>
        <dbReference type="SAM" id="MobiDB-lite"/>
    </source>
</evidence>
<evidence type="ECO:0000313" key="3">
    <source>
        <dbReference type="EMBL" id="KAK7456532.1"/>
    </source>
</evidence>
<reference evidence="4" key="3">
    <citation type="submission" date="2023-01" db="EMBL/GenBank/DDBJ databases">
        <authorList>
            <person name="Patra A."/>
        </authorList>
    </citation>
    <scope>NUCLEOTIDE SEQUENCE</scope>
    <source>
        <strain evidence="4">Wonlab-2016</strain>
        <tissue evidence="4">Foot muscle</tissue>
    </source>
</reference>
<name>A0ABD0J9B0_9CAEN</name>
<keyword evidence="2" id="KW-0812">Transmembrane</keyword>
<proteinExistence type="predicted"/>
<sequence length="128" mass="13694">MDMAGYVLTIFGLIALGIFALIGICCTIKYCMDCCKKCIQDQREVDHRQIQAREAPHQPATSAWGYNSRSQFLGVTGPVSASSARIDIAVVGNGNLPPPYTSVVTSQDPKSTPNGLPTYDEVVGNSAL</sequence>
<feature type="compositionally biased region" description="Polar residues" evidence="1">
    <location>
        <begin position="102"/>
        <end position="115"/>
    </location>
</feature>
<evidence type="ECO:0000313" key="4">
    <source>
        <dbReference type="EMBL" id="KAK7465884.1"/>
    </source>
</evidence>
<organism evidence="4 5">
    <name type="scientific">Batillaria attramentaria</name>
    <dbReference type="NCBI Taxonomy" id="370345"/>
    <lineage>
        <taxon>Eukaryota</taxon>
        <taxon>Metazoa</taxon>
        <taxon>Spiralia</taxon>
        <taxon>Lophotrochozoa</taxon>
        <taxon>Mollusca</taxon>
        <taxon>Gastropoda</taxon>
        <taxon>Caenogastropoda</taxon>
        <taxon>Sorbeoconcha</taxon>
        <taxon>Cerithioidea</taxon>
        <taxon>Batillariidae</taxon>
        <taxon>Batillaria</taxon>
    </lineage>
</organism>
<keyword evidence="2" id="KW-1133">Transmembrane helix</keyword>
<evidence type="ECO:0000313" key="5">
    <source>
        <dbReference type="Proteomes" id="UP001519460"/>
    </source>
</evidence>
<protein>
    <submittedName>
        <fullName evidence="4">Uncharacterized protein</fullName>
    </submittedName>
</protein>
<dbReference type="AlphaFoldDB" id="A0ABD0J9B0"/>
<accession>A0ABD0J9B0</accession>
<evidence type="ECO:0000256" key="2">
    <source>
        <dbReference type="SAM" id="Phobius"/>
    </source>
</evidence>
<reference evidence="4" key="1">
    <citation type="submission" date="2020-09" db="EMBL/GenBank/DDBJ databases">
        <authorList>
            <person name="Won Y."/>
        </authorList>
    </citation>
    <scope>NUCLEOTIDE SEQUENCE</scope>
    <source>
        <strain evidence="4">Wonlab-2016</strain>
        <tissue evidence="4">Foot muscle</tissue>
    </source>
</reference>
<comment type="caution">
    <text evidence="4">The sequence shown here is derived from an EMBL/GenBank/DDBJ whole genome shotgun (WGS) entry which is preliminary data.</text>
</comment>
<keyword evidence="5" id="KW-1185">Reference proteome</keyword>
<feature type="transmembrane region" description="Helical" evidence="2">
    <location>
        <begin position="6"/>
        <end position="28"/>
    </location>
</feature>
<dbReference type="EMBL" id="JACVVK020000683">
    <property type="protein sequence ID" value="KAK7456532.1"/>
    <property type="molecule type" value="Genomic_DNA"/>
</dbReference>
<feature type="region of interest" description="Disordered" evidence="1">
    <location>
        <begin position="100"/>
        <end position="128"/>
    </location>
</feature>
<dbReference type="Proteomes" id="UP001519460">
    <property type="component" value="Unassembled WGS sequence"/>
</dbReference>
<reference evidence="4 5" key="2">
    <citation type="journal article" date="2023" name="Sci. Data">
        <title>Genome assembly of the Korean intertidal mud-creeper Batillaria attramentaria.</title>
        <authorList>
            <person name="Patra A.K."/>
            <person name="Ho P.T."/>
            <person name="Jun S."/>
            <person name="Lee S.J."/>
            <person name="Kim Y."/>
            <person name="Won Y.J."/>
        </authorList>
    </citation>
    <scope>NUCLEOTIDE SEQUENCE [LARGE SCALE GENOMIC DNA]</scope>
    <source>
        <strain evidence="4">Wonlab-2016</strain>
    </source>
</reference>
<dbReference type="EMBL" id="JACVVK020000567">
    <property type="protein sequence ID" value="KAK7465884.1"/>
    <property type="molecule type" value="Genomic_DNA"/>
</dbReference>